<proteinExistence type="predicted"/>
<dbReference type="EMBL" id="QCYY01001145">
    <property type="protein sequence ID" value="ROT80180.1"/>
    <property type="molecule type" value="Genomic_DNA"/>
</dbReference>
<sequence length="114" mass="13764">MVFWGGNASTFLETVQIVRIGSFLQKVTCTSLKFGLFLKFYWKQFVEVNLILRIRQRNETEEDWRKRNCYCFHQEGNSSKSSVWKQDVNWTDFLFDENTCRHFKDNALRCRCED</sequence>
<dbReference type="Proteomes" id="UP000283509">
    <property type="component" value="Unassembled WGS sequence"/>
</dbReference>
<evidence type="ECO:0000313" key="2">
    <source>
        <dbReference type="Proteomes" id="UP000283509"/>
    </source>
</evidence>
<keyword evidence="2" id="KW-1185">Reference proteome</keyword>
<gene>
    <name evidence="1" type="ORF">C7M84_001087</name>
</gene>
<dbReference type="AlphaFoldDB" id="A0A423TUS4"/>
<protein>
    <submittedName>
        <fullName evidence="1">Uncharacterized protein</fullName>
    </submittedName>
</protein>
<reference evidence="1 2" key="2">
    <citation type="submission" date="2019-01" db="EMBL/GenBank/DDBJ databases">
        <title>The decoding of complex shrimp genome reveals the adaptation for benthos swimmer, frequently molting mechanism and breeding impact on genome.</title>
        <authorList>
            <person name="Sun Y."/>
            <person name="Gao Y."/>
            <person name="Yu Y."/>
        </authorList>
    </citation>
    <scope>NUCLEOTIDE SEQUENCE [LARGE SCALE GENOMIC DNA]</scope>
    <source>
        <tissue evidence="1">Muscle</tissue>
    </source>
</reference>
<evidence type="ECO:0000313" key="1">
    <source>
        <dbReference type="EMBL" id="ROT80180.1"/>
    </source>
</evidence>
<accession>A0A423TUS4</accession>
<reference evidence="1 2" key="1">
    <citation type="submission" date="2018-04" db="EMBL/GenBank/DDBJ databases">
        <authorList>
            <person name="Zhang X."/>
            <person name="Yuan J."/>
            <person name="Li F."/>
            <person name="Xiang J."/>
        </authorList>
    </citation>
    <scope>NUCLEOTIDE SEQUENCE [LARGE SCALE GENOMIC DNA]</scope>
    <source>
        <tissue evidence="1">Muscle</tissue>
    </source>
</reference>
<comment type="caution">
    <text evidence="1">The sequence shown here is derived from an EMBL/GenBank/DDBJ whole genome shotgun (WGS) entry which is preliminary data.</text>
</comment>
<organism evidence="1 2">
    <name type="scientific">Penaeus vannamei</name>
    <name type="common">Whiteleg shrimp</name>
    <name type="synonym">Litopenaeus vannamei</name>
    <dbReference type="NCBI Taxonomy" id="6689"/>
    <lineage>
        <taxon>Eukaryota</taxon>
        <taxon>Metazoa</taxon>
        <taxon>Ecdysozoa</taxon>
        <taxon>Arthropoda</taxon>
        <taxon>Crustacea</taxon>
        <taxon>Multicrustacea</taxon>
        <taxon>Malacostraca</taxon>
        <taxon>Eumalacostraca</taxon>
        <taxon>Eucarida</taxon>
        <taxon>Decapoda</taxon>
        <taxon>Dendrobranchiata</taxon>
        <taxon>Penaeoidea</taxon>
        <taxon>Penaeidae</taxon>
        <taxon>Penaeus</taxon>
    </lineage>
</organism>
<name>A0A423TUS4_PENVA</name>